<dbReference type="SUPFAM" id="SSF46785">
    <property type="entry name" value="Winged helix' DNA-binding domain"/>
    <property type="match status" value="1"/>
</dbReference>
<evidence type="ECO:0000313" key="5">
    <source>
        <dbReference type="EMBL" id="MDX8305767.1"/>
    </source>
</evidence>
<dbReference type="InterPro" id="IPR018490">
    <property type="entry name" value="cNMP-bd_dom_sf"/>
</dbReference>
<reference evidence="5" key="1">
    <citation type="journal article" date="2023" name="Phytobiomes J">
        <title>Deciphering the key players within the bacterial microbiota associated with aerial crown gall tumors on rhododendron: Insights into the gallobiome.</title>
        <authorList>
            <person name="Kuzmanovic N."/>
            <person name="Nesme J."/>
            <person name="Wolf J."/>
            <person name="Neumann-Schaal M."/>
            <person name="Petersen J."/>
            <person name="Fernandez-Gnecco G."/>
            <person name="Sproeer C."/>
            <person name="Bunk B."/>
            <person name="Overmann J."/>
            <person name="Sorensen S.J."/>
            <person name="Idczak E."/>
            <person name="Smalla K."/>
        </authorList>
    </citation>
    <scope>NUCLEOTIDE SEQUENCE</scope>
    <source>
        <strain evidence="5">Rho-11.1</strain>
    </source>
</reference>
<keyword evidence="2" id="KW-0238">DNA-binding</keyword>
<accession>A0AAW9FQA3</accession>
<evidence type="ECO:0000259" key="4">
    <source>
        <dbReference type="Pfam" id="PF13545"/>
    </source>
</evidence>
<protein>
    <submittedName>
        <fullName evidence="5">Crp/Fnr family transcriptional regulator</fullName>
    </submittedName>
</protein>
<dbReference type="InterPro" id="IPR012318">
    <property type="entry name" value="HTH_CRP"/>
</dbReference>
<dbReference type="InterPro" id="IPR036388">
    <property type="entry name" value="WH-like_DNA-bd_sf"/>
</dbReference>
<dbReference type="Gene3D" id="2.60.120.10">
    <property type="entry name" value="Jelly Rolls"/>
    <property type="match status" value="1"/>
</dbReference>
<dbReference type="Gene3D" id="1.10.10.10">
    <property type="entry name" value="Winged helix-like DNA-binding domain superfamily/Winged helix DNA-binding domain"/>
    <property type="match status" value="1"/>
</dbReference>
<dbReference type="EMBL" id="JAVRAF010000028">
    <property type="protein sequence ID" value="MDX8305767.1"/>
    <property type="molecule type" value="Genomic_DNA"/>
</dbReference>
<dbReference type="SUPFAM" id="SSF51206">
    <property type="entry name" value="cAMP-binding domain-like"/>
    <property type="match status" value="1"/>
</dbReference>
<dbReference type="AlphaFoldDB" id="A0AAW9FQA3"/>
<gene>
    <name evidence="5" type="ORF">RMR22_26430</name>
</gene>
<keyword evidence="3" id="KW-0804">Transcription</keyword>
<dbReference type="RefSeq" id="WP_320203832.1">
    <property type="nucleotide sequence ID" value="NZ_CP192782.1"/>
</dbReference>
<dbReference type="InterPro" id="IPR036390">
    <property type="entry name" value="WH_DNA-bd_sf"/>
</dbReference>
<comment type="caution">
    <text evidence="5">The sequence shown here is derived from an EMBL/GenBank/DDBJ whole genome shotgun (WGS) entry which is preliminary data.</text>
</comment>
<dbReference type="InterPro" id="IPR000595">
    <property type="entry name" value="cNMP-bd_dom"/>
</dbReference>
<dbReference type="GO" id="GO:0003677">
    <property type="term" value="F:DNA binding"/>
    <property type="evidence" value="ECO:0007669"/>
    <property type="project" value="UniProtKB-KW"/>
</dbReference>
<feature type="domain" description="HTH crp-type" evidence="4">
    <location>
        <begin position="143"/>
        <end position="208"/>
    </location>
</feature>
<keyword evidence="1" id="KW-0805">Transcription regulation</keyword>
<dbReference type="Pfam" id="PF13545">
    <property type="entry name" value="HTH_Crp_2"/>
    <property type="match status" value="1"/>
</dbReference>
<organism evidence="5">
    <name type="scientific">Agrobacterium rosae</name>
    <dbReference type="NCBI Taxonomy" id="1972867"/>
    <lineage>
        <taxon>Bacteria</taxon>
        <taxon>Pseudomonadati</taxon>
        <taxon>Pseudomonadota</taxon>
        <taxon>Alphaproteobacteria</taxon>
        <taxon>Hyphomicrobiales</taxon>
        <taxon>Rhizobiaceae</taxon>
        <taxon>Rhizobium/Agrobacterium group</taxon>
        <taxon>Agrobacterium</taxon>
    </lineage>
</organism>
<dbReference type="InterPro" id="IPR014710">
    <property type="entry name" value="RmlC-like_jellyroll"/>
</dbReference>
<dbReference type="GO" id="GO:0006355">
    <property type="term" value="P:regulation of DNA-templated transcription"/>
    <property type="evidence" value="ECO:0007669"/>
    <property type="project" value="InterPro"/>
</dbReference>
<evidence type="ECO:0000256" key="3">
    <source>
        <dbReference type="ARBA" id="ARBA00023163"/>
    </source>
</evidence>
<name>A0AAW9FQA3_9HYPH</name>
<evidence type="ECO:0000256" key="2">
    <source>
        <dbReference type="ARBA" id="ARBA00023125"/>
    </source>
</evidence>
<proteinExistence type="predicted"/>
<evidence type="ECO:0000256" key="1">
    <source>
        <dbReference type="ARBA" id="ARBA00023015"/>
    </source>
</evidence>
<dbReference type="CDD" id="cd00038">
    <property type="entry name" value="CAP_ED"/>
    <property type="match status" value="1"/>
</dbReference>
<sequence length="247" mass="27446">MKNGLLDALSPEDQLLIRPFLKSVELSLKQTLYEVRQPIEFVYFFQSGLLSEVATANGLGKLEVGCIGREGLSGHAVLLGVETSPHFAFMQVTGTALRIPAEDLRRLMDHSATLRIVLLRFIHVFMVQIASSALSDGRFTIVQRLARWLLMCHDRVGNPMPLTHDFLALMLGVRRPGVTDTIHILEGEHLIKATRGCVEVRDRQGLIALAAGSYGLPEAEYRRLINPAYFPDAAEISTLSHLRNLAH</sequence>